<protein>
    <submittedName>
        <fullName evidence="5">Aspartyl/asparaginyl beta-hydroxylase domain-containing protein</fullName>
    </submittedName>
</protein>
<name>A0A9X4BMT0_9GAMM</name>
<dbReference type="EMBL" id="JAOVZO020000020">
    <property type="protein sequence ID" value="MDC8015674.1"/>
    <property type="molecule type" value="Genomic_DNA"/>
</dbReference>
<sequence>MNSTDPILYDKSSAPRSFTARQFDRFVEWAQRKIVAGSLVGDHPVFDNAAFPWIEAIEADWRAIRAELDEVLGAETVIPAFHEITPEVRTITTDDQWKTFMFLGYGLRSDINMRRCPRTAAALKRIPGLRTGMFSILSPGKRIPRHRGPYNGVLRLHLGLIVPEPRERCWIRVDDTLCNWSEGKALVIDDMYPHEVHNDTDGRRVVLFVDFDRPLRGWVKWLNRLILFLAPLTPELQEAKANLDRWERQHSGKQ</sequence>
<dbReference type="Proteomes" id="UP001139971">
    <property type="component" value="Unassembled WGS sequence"/>
</dbReference>
<gene>
    <name evidence="5" type="ORF">OD750_024370</name>
</gene>
<dbReference type="AlphaFoldDB" id="A0A9X4BMT0"/>
<dbReference type="InterPro" id="IPR051821">
    <property type="entry name" value="Asp/Asn_beta-hydroxylase"/>
</dbReference>
<feature type="domain" description="Aspartyl/asparaginy/proline hydroxylase" evidence="4">
    <location>
        <begin position="58"/>
        <end position="214"/>
    </location>
</feature>
<organism evidence="5 6">
    <name type="scientific">Tahibacter soli</name>
    <dbReference type="NCBI Taxonomy" id="2983605"/>
    <lineage>
        <taxon>Bacteria</taxon>
        <taxon>Pseudomonadati</taxon>
        <taxon>Pseudomonadota</taxon>
        <taxon>Gammaproteobacteria</taxon>
        <taxon>Lysobacterales</taxon>
        <taxon>Rhodanobacteraceae</taxon>
        <taxon>Tahibacter</taxon>
    </lineage>
</organism>
<dbReference type="SUPFAM" id="SSF51197">
    <property type="entry name" value="Clavaminate synthase-like"/>
    <property type="match status" value="1"/>
</dbReference>
<reference evidence="5" key="1">
    <citation type="submission" date="2023-02" db="EMBL/GenBank/DDBJ databases">
        <title>Tahibacter soli sp. nov. isolated from soil.</title>
        <authorList>
            <person name="Baek J.H."/>
            <person name="Lee J.K."/>
            <person name="Choi D.G."/>
            <person name="Jeon C.O."/>
        </authorList>
    </citation>
    <scope>NUCLEOTIDE SEQUENCE</scope>
    <source>
        <strain evidence="5">BL</strain>
    </source>
</reference>
<dbReference type="RefSeq" id="WP_263541225.1">
    <property type="nucleotide sequence ID" value="NZ_JAOVZO020000020.1"/>
</dbReference>
<dbReference type="InterPro" id="IPR007803">
    <property type="entry name" value="Asp/Arg/Pro-Hydrxlase"/>
</dbReference>
<dbReference type="GO" id="GO:0051213">
    <property type="term" value="F:dioxygenase activity"/>
    <property type="evidence" value="ECO:0007669"/>
    <property type="project" value="UniProtKB-KW"/>
</dbReference>
<accession>A0A9X4BMT0</accession>
<keyword evidence="6" id="KW-1185">Reference proteome</keyword>
<dbReference type="Gene3D" id="2.60.120.330">
    <property type="entry name" value="B-lactam Antibiotic, Isopenicillin N Synthase, Chain"/>
    <property type="match status" value="1"/>
</dbReference>
<evidence type="ECO:0000256" key="3">
    <source>
        <dbReference type="ARBA" id="ARBA00023002"/>
    </source>
</evidence>
<evidence type="ECO:0000313" key="6">
    <source>
        <dbReference type="Proteomes" id="UP001139971"/>
    </source>
</evidence>
<keyword evidence="3" id="KW-0560">Oxidoreductase</keyword>
<evidence type="ECO:0000313" key="5">
    <source>
        <dbReference type="EMBL" id="MDC8015674.1"/>
    </source>
</evidence>
<evidence type="ECO:0000256" key="1">
    <source>
        <dbReference type="ARBA" id="ARBA00007730"/>
    </source>
</evidence>
<comment type="similarity">
    <text evidence="1">Belongs to the aspartyl/asparaginyl beta-hydroxylase family.</text>
</comment>
<proteinExistence type="inferred from homology"/>
<keyword evidence="2" id="KW-0223">Dioxygenase</keyword>
<dbReference type="InterPro" id="IPR027443">
    <property type="entry name" value="IPNS-like_sf"/>
</dbReference>
<dbReference type="Pfam" id="PF05118">
    <property type="entry name" value="Asp_Arg_Hydrox"/>
    <property type="match status" value="1"/>
</dbReference>
<dbReference type="GO" id="GO:0016020">
    <property type="term" value="C:membrane"/>
    <property type="evidence" value="ECO:0007669"/>
    <property type="project" value="TreeGrafter"/>
</dbReference>
<dbReference type="PANTHER" id="PTHR46332:SF5">
    <property type="entry name" value="ASPARTATE BETA-HYDROXYLASE DOMAIN CONTAINING 2"/>
    <property type="match status" value="1"/>
</dbReference>
<dbReference type="PANTHER" id="PTHR46332">
    <property type="entry name" value="ASPARTATE BETA-HYDROXYLASE DOMAIN-CONTAINING PROTEIN 2"/>
    <property type="match status" value="1"/>
</dbReference>
<evidence type="ECO:0000259" key="4">
    <source>
        <dbReference type="Pfam" id="PF05118"/>
    </source>
</evidence>
<evidence type="ECO:0000256" key="2">
    <source>
        <dbReference type="ARBA" id="ARBA00022964"/>
    </source>
</evidence>
<comment type="caution">
    <text evidence="5">The sequence shown here is derived from an EMBL/GenBank/DDBJ whole genome shotgun (WGS) entry which is preliminary data.</text>
</comment>